<keyword evidence="4" id="KW-1185">Reference proteome</keyword>
<sequence>MERNLLEDVSDAESAPPLPSQGHSPKRPFRCIGAIALLLLTLFPPQPADGYSFLTHEQLIDLTWKNSIRPLLLSQYPNLTPAQLLEAHAYAYGGCAIQDLGYYPLGTTFFSNLTHYVRSGDFVTALFRNAHNANELAFAVGALSHYVGDVIGHPQATNRAVPVEFPKLGQKYGPIVNYAQGEHAHVQTEFAFDINEISKHRFAPSAYLKHIGLVVPTHQLDTAYYETYGLGDNSSSTRHRVSLRGYRFAVRTLMPRIAYAETVLHRHSFPADTPGPEVDLLKQQLKQADFENGWDKYRKNAGIGTYTLAGLIFILPKFGPLKLLAIKGPDTVTEDEYVRSVNLAIVELRRQITRMGTSDRSLPNRDLDTGAHVRPGGYRLTDDTYAELLREITRNPNQPIPPGLKTDIIDYYADPTTPIVTKKNPKRWAEVQSELKLLADMPTTTLDPPSAPDLPDMKAPAAAKNPVS</sequence>
<protein>
    <recommendedName>
        <fullName evidence="2">Phospholipase C/D domain-containing protein</fullName>
    </recommendedName>
</protein>
<dbReference type="AlphaFoldDB" id="A0A7Y9PJC6"/>
<gene>
    <name evidence="3" type="ORF">HDF17_003282</name>
</gene>
<feature type="region of interest" description="Disordered" evidence="1">
    <location>
        <begin position="1"/>
        <end position="25"/>
    </location>
</feature>
<dbReference type="RefSeq" id="WP_179492721.1">
    <property type="nucleotide sequence ID" value="NZ_JACCCW010000002.1"/>
</dbReference>
<organism evidence="3 4">
    <name type="scientific">Granulicella arctica</name>
    <dbReference type="NCBI Taxonomy" id="940613"/>
    <lineage>
        <taxon>Bacteria</taxon>
        <taxon>Pseudomonadati</taxon>
        <taxon>Acidobacteriota</taxon>
        <taxon>Terriglobia</taxon>
        <taxon>Terriglobales</taxon>
        <taxon>Acidobacteriaceae</taxon>
        <taxon>Granulicella</taxon>
    </lineage>
</organism>
<accession>A0A7Y9PJC6</accession>
<dbReference type="InterPro" id="IPR029002">
    <property type="entry name" value="PLPC/GPLD1"/>
</dbReference>
<reference evidence="3 4" key="1">
    <citation type="submission" date="2020-07" db="EMBL/GenBank/DDBJ databases">
        <title>Genomic Encyclopedia of Type Strains, Phase IV (KMG-V): Genome sequencing to study the core and pangenomes of soil and plant-associated prokaryotes.</title>
        <authorList>
            <person name="Whitman W."/>
        </authorList>
    </citation>
    <scope>NUCLEOTIDE SEQUENCE [LARGE SCALE GENOMIC DNA]</scope>
    <source>
        <strain evidence="3 4">X4EP2</strain>
    </source>
</reference>
<dbReference type="Pfam" id="PF00882">
    <property type="entry name" value="Zn_dep_PLPC"/>
    <property type="match status" value="1"/>
</dbReference>
<proteinExistence type="predicted"/>
<feature type="domain" description="Phospholipase C/D" evidence="2">
    <location>
        <begin position="55"/>
        <end position="229"/>
    </location>
</feature>
<comment type="caution">
    <text evidence="3">The sequence shown here is derived from an EMBL/GenBank/DDBJ whole genome shotgun (WGS) entry which is preliminary data.</text>
</comment>
<feature type="region of interest" description="Disordered" evidence="1">
    <location>
        <begin position="439"/>
        <end position="468"/>
    </location>
</feature>
<dbReference type="Proteomes" id="UP000589520">
    <property type="component" value="Unassembled WGS sequence"/>
</dbReference>
<evidence type="ECO:0000256" key="1">
    <source>
        <dbReference type="SAM" id="MobiDB-lite"/>
    </source>
</evidence>
<evidence type="ECO:0000313" key="4">
    <source>
        <dbReference type="Proteomes" id="UP000589520"/>
    </source>
</evidence>
<name>A0A7Y9PJC6_9BACT</name>
<evidence type="ECO:0000313" key="3">
    <source>
        <dbReference type="EMBL" id="NYF80962.1"/>
    </source>
</evidence>
<dbReference type="EMBL" id="JACCCW010000002">
    <property type="protein sequence ID" value="NYF80962.1"/>
    <property type="molecule type" value="Genomic_DNA"/>
</dbReference>
<evidence type="ECO:0000259" key="2">
    <source>
        <dbReference type="Pfam" id="PF00882"/>
    </source>
</evidence>